<gene>
    <name evidence="2" type="ORF">SISNIDRAFT_408613</name>
</gene>
<proteinExistence type="predicted"/>
<dbReference type="AlphaFoldDB" id="A0A164X259"/>
<dbReference type="OrthoDB" id="444848at2759"/>
<dbReference type="Proteomes" id="UP000076722">
    <property type="component" value="Unassembled WGS sequence"/>
</dbReference>
<evidence type="ECO:0000313" key="2">
    <source>
        <dbReference type="EMBL" id="KZS95563.1"/>
    </source>
</evidence>
<organism evidence="2 3">
    <name type="scientific">Sistotremastrum niveocremeum HHB9708</name>
    <dbReference type="NCBI Taxonomy" id="1314777"/>
    <lineage>
        <taxon>Eukaryota</taxon>
        <taxon>Fungi</taxon>
        <taxon>Dikarya</taxon>
        <taxon>Basidiomycota</taxon>
        <taxon>Agaricomycotina</taxon>
        <taxon>Agaricomycetes</taxon>
        <taxon>Sistotremastrales</taxon>
        <taxon>Sistotremastraceae</taxon>
        <taxon>Sertulicium</taxon>
        <taxon>Sertulicium niveocremeum</taxon>
    </lineage>
</organism>
<evidence type="ECO:0000313" key="3">
    <source>
        <dbReference type="Proteomes" id="UP000076722"/>
    </source>
</evidence>
<reference evidence="2 3" key="1">
    <citation type="journal article" date="2016" name="Mol. Biol. Evol.">
        <title>Comparative Genomics of Early-Diverging Mushroom-Forming Fungi Provides Insights into the Origins of Lignocellulose Decay Capabilities.</title>
        <authorList>
            <person name="Nagy L.G."/>
            <person name="Riley R."/>
            <person name="Tritt A."/>
            <person name="Adam C."/>
            <person name="Daum C."/>
            <person name="Floudas D."/>
            <person name="Sun H."/>
            <person name="Yadav J.S."/>
            <person name="Pangilinan J."/>
            <person name="Larsson K.H."/>
            <person name="Matsuura K."/>
            <person name="Barry K."/>
            <person name="Labutti K."/>
            <person name="Kuo R."/>
            <person name="Ohm R.A."/>
            <person name="Bhattacharya S.S."/>
            <person name="Shirouzu T."/>
            <person name="Yoshinaga Y."/>
            <person name="Martin F.M."/>
            <person name="Grigoriev I.V."/>
            <person name="Hibbett D.S."/>
        </authorList>
    </citation>
    <scope>NUCLEOTIDE SEQUENCE [LARGE SCALE GENOMIC DNA]</scope>
    <source>
        <strain evidence="2 3">HHB9708</strain>
    </source>
</reference>
<name>A0A164X259_9AGAM</name>
<protein>
    <submittedName>
        <fullName evidence="2">Uncharacterized protein</fullName>
    </submittedName>
</protein>
<sequence length="193" mass="21732">MAHGVQPTLPFDISEATFLGPAITRQLSHNQLVGIRARQLQKRPADLAHMHDQILRRRKLSSEEYSRRFHSSLRTFDFKHGMIVLVRNIILDKGIGIKTEPRYIGPYIVVRKTVGGAYVLSELTGAVISSRFSANRLVPFYSRLSDNILIIPNPLVFEPDPRFTSEDPAFEDLGPLFEGDLTEPSSDLSDEGM</sequence>
<dbReference type="EMBL" id="KV419401">
    <property type="protein sequence ID" value="KZS95563.1"/>
    <property type="molecule type" value="Genomic_DNA"/>
</dbReference>
<keyword evidence="3" id="KW-1185">Reference proteome</keyword>
<evidence type="ECO:0000256" key="1">
    <source>
        <dbReference type="SAM" id="MobiDB-lite"/>
    </source>
</evidence>
<dbReference type="STRING" id="1314777.A0A164X259"/>
<feature type="region of interest" description="Disordered" evidence="1">
    <location>
        <begin position="166"/>
        <end position="193"/>
    </location>
</feature>
<accession>A0A164X259</accession>